<feature type="region of interest" description="Disordered" evidence="1">
    <location>
        <begin position="233"/>
        <end position="256"/>
    </location>
</feature>
<dbReference type="AlphaFoldDB" id="A0A9W8K414"/>
<evidence type="ECO:0000313" key="3">
    <source>
        <dbReference type="EMBL" id="KAJ3511898.1"/>
    </source>
</evidence>
<dbReference type="PANTHER" id="PTHR40465">
    <property type="entry name" value="CHROMOSOME 1, WHOLE GENOME SHOTGUN SEQUENCE"/>
    <property type="match status" value="1"/>
</dbReference>
<keyword evidence="2" id="KW-0812">Transmembrane</keyword>
<keyword evidence="2" id="KW-1133">Transmembrane helix</keyword>
<organism evidence="3 4">
    <name type="scientific">Agrocybe chaxingu</name>
    <dbReference type="NCBI Taxonomy" id="84603"/>
    <lineage>
        <taxon>Eukaryota</taxon>
        <taxon>Fungi</taxon>
        <taxon>Dikarya</taxon>
        <taxon>Basidiomycota</taxon>
        <taxon>Agaricomycotina</taxon>
        <taxon>Agaricomycetes</taxon>
        <taxon>Agaricomycetidae</taxon>
        <taxon>Agaricales</taxon>
        <taxon>Agaricineae</taxon>
        <taxon>Strophariaceae</taxon>
        <taxon>Agrocybe</taxon>
    </lineage>
</organism>
<feature type="transmembrane region" description="Helical" evidence="2">
    <location>
        <begin position="20"/>
        <end position="42"/>
    </location>
</feature>
<evidence type="ECO:0000256" key="2">
    <source>
        <dbReference type="SAM" id="Phobius"/>
    </source>
</evidence>
<feature type="transmembrane region" description="Helical" evidence="2">
    <location>
        <begin position="88"/>
        <end position="109"/>
    </location>
</feature>
<dbReference type="EMBL" id="JANKHO010000296">
    <property type="protein sequence ID" value="KAJ3511898.1"/>
    <property type="molecule type" value="Genomic_DNA"/>
</dbReference>
<reference evidence="3" key="1">
    <citation type="submission" date="2022-07" db="EMBL/GenBank/DDBJ databases">
        <title>Genome Sequence of Agrocybe chaxingu.</title>
        <authorList>
            <person name="Buettner E."/>
        </authorList>
    </citation>
    <scope>NUCLEOTIDE SEQUENCE</scope>
    <source>
        <strain evidence="3">MP-N11</strain>
    </source>
</reference>
<dbReference type="Proteomes" id="UP001148786">
    <property type="component" value="Unassembled WGS sequence"/>
</dbReference>
<dbReference type="OrthoDB" id="3265526at2759"/>
<gene>
    <name evidence="3" type="ORF">NLJ89_g3837</name>
</gene>
<sequence length="282" mass="31211">MSTDRRRPNSDGPAIKFFVVYILVLETISAVITIIIIYQPLIIDFGRESVLTKLPVGLVAEPAVVVAIATPIHFFVAKRIQRLQRSIWIPLLICIVSVISFAGGIWASVATGRFGRYSAEYPIDMYAPAMLWMVSAAIADSLIAAALSWSLVAGGHSKCYYSNSIALDNQLDVRSSDIVLWRSSLTHRPTLSTFILNVGLMKLYGNFILATLNHRARWNNDLSQTDHQSILFPDMAPTVSTPPERPPSKTSDSVPPCHIPDSFDFNRKTLSTLTVGDSHHFK</sequence>
<keyword evidence="2" id="KW-0472">Membrane</keyword>
<name>A0A9W8K414_9AGAR</name>
<accession>A0A9W8K414</accession>
<feature type="transmembrane region" description="Helical" evidence="2">
    <location>
        <begin position="54"/>
        <end position="76"/>
    </location>
</feature>
<protein>
    <submittedName>
        <fullName evidence="3">Uncharacterized protein</fullName>
    </submittedName>
</protein>
<dbReference type="PANTHER" id="PTHR40465:SF1">
    <property type="entry name" value="DUF6534 DOMAIN-CONTAINING PROTEIN"/>
    <property type="match status" value="1"/>
</dbReference>
<feature type="transmembrane region" description="Helical" evidence="2">
    <location>
        <begin position="129"/>
        <end position="152"/>
    </location>
</feature>
<keyword evidence="4" id="KW-1185">Reference proteome</keyword>
<comment type="caution">
    <text evidence="3">The sequence shown here is derived from an EMBL/GenBank/DDBJ whole genome shotgun (WGS) entry which is preliminary data.</text>
</comment>
<evidence type="ECO:0000256" key="1">
    <source>
        <dbReference type="SAM" id="MobiDB-lite"/>
    </source>
</evidence>
<evidence type="ECO:0000313" key="4">
    <source>
        <dbReference type="Proteomes" id="UP001148786"/>
    </source>
</evidence>
<proteinExistence type="predicted"/>